<dbReference type="OrthoDB" id="9801383at2"/>
<dbReference type="Proteomes" id="UP000193427">
    <property type="component" value="Chromosome"/>
</dbReference>
<dbReference type="STRING" id="946333.A4W93_11465"/>
<sequence length="729" mass="76963">MKGLRHPRNDRTLNPSGNPSIHDVIDAVDAGRRRFVQGVTASASLATAGGLTLSGLVQTVQAAPVPAGQGFPGIGFESIPAALAPLPDAVRVPAGYTVEAFVAWGDPIVAGGVAFAPDASNTATEQARQFGAHCDGMYLFPFTGAGGQATPDRGVLVVNNEYTHEEILFPDGQVGASGYGIAKTRKSQAAHGVSVVEARRLNGRWTAVKNSPYGRRITANTPMRIAGPAAGHALLQTVEYAITDAGSSATGLTTDGRVAQGTINNCGNGVTPWGTFLTCEENWNGNFGSTAALPSATSGDTGKLYNRYGVTASGNGYRWHTTDPRFDLSTNPNETNLFGWIVEIDPYDPKSKPVKRTALGRFKHESAQYVVDAANRLGVYMGDDERNEYIYKFVAAGAFDPLNRAANRDLLDTGVLYVARFDADLTGRWIPLLPETLGTDGVALRHNPNFAGADDAEVLAKILIKARMAGDAVGATMMDRPEWTGARPRIGGYQQVELYCTLTNNNRRGSTPVTATTPAANAADGSTTAGSARPAVDAANPRANNLYGHVIRWRENGASVLATTFTWDIFVQAGDSATTKTPKSQYEGNIVDTPAGSADFGAPDGLWFDPFGRLWVQTDQAGNAQGDWVNIGANCMVCADPNTGEARRFLTAPPNAEVTGIAMSADGRALFVGIQHPGEDAPASNPQQTSSWPASQWPLRADGVTPLPFGRPRSSVVVITKDDGGIIGT</sequence>
<dbReference type="InterPro" id="IPR006311">
    <property type="entry name" value="TAT_signal"/>
</dbReference>
<gene>
    <name evidence="2" type="ORF">A4W93_11465</name>
</gene>
<dbReference type="PANTHER" id="PTHR35399">
    <property type="entry name" value="SLR8030 PROTEIN"/>
    <property type="match status" value="1"/>
</dbReference>
<dbReference type="Pfam" id="PF05787">
    <property type="entry name" value="PhoX"/>
    <property type="match status" value="1"/>
</dbReference>
<dbReference type="PROSITE" id="PS51318">
    <property type="entry name" value="TAT"/>
    <property type="match status" value="1"/>
</dbReference>
<feature type="region of interest" description="Disordered" evidence="1">
    <location>
        <begin position="676"/>
        <end position="698"/>
    </location>
</feature>
<dbReference type="Gene3D" id="2.120.10.30">
    <property type="entry name" value="TolB, C-terminal domain"/>
    <property type="match status" value="1"/>
</dbReference>
<dbReference type="InterPro" id="IPR008557">
    <property type="entry name" value="PhoX"/>
</dbReference>
<protein>
    <submittedName>
        <fullName evidence="2">Twin-arginine translocation pathway signal protein</fullName>
    </submittedName>
</protein>
<organism evidence="2 3">
    <name type="scientific">Piscinibacter gummiphilus</name>
    <dbReference type="NCBI Taxonomy" id="946333"/>
    <lineage>
        <taxon>Bacteria</taxon>
        <taxon>Pseudomonadati</taxon>
        <taxon>Pseudomonadota</taxon>
        <taxon>Betaproteobacteria</taxon>
        <taxon>Burkholderiales</taxon>
        <taxon>Sphaerotilaceae</taxon>
        <taxon>Piscinibacter</taxon>
    </lineage>
</organism>
<feature type="compositionally biased region" description="Polar residues" evidence="1">
    <location>
        <begin position="684"/>
        <end position="694"/>
    </location>
</feature>
<feature type="region of interest" description="Disordered" evidence="1">
    <location>
        <begin position="1"/>
        <end position="20"/>
    </location>
</feature>
<dbReference type="InterPro" id="IPR011042">
    <property type="entry name" value="6-blade_b-propeller_TolB-like"/>
</dbReference>
<dbReference type="AlphaFoldDB" id="A0A1W6L8A5"/>
<proteinExistence type="predicted"/>
<feature type="compositionally biased region" description="Low complexity" evidence="1">
    <location>
        <begin position="511"/>
        <end position="523"/>
    </location>
</feature>
<accession>A0A1W6L8A5</accession>
<reference evidence="2 3" key="1">
    <citation type="submission" date="2016-04" db="EMBL/GenBank/DDBJ databases">
        <title>Complete genome sequence of natural rubber-degrading, novel Gram-negative bacterium, Rhizobacter gummiphilus strain NS21.</title>
        <authorList>
            <person name="Tabata M."/>
            <person name="Kasai D."/>
            <person name="Fukuda M."/>
        </authorList>
    </citation>
    <scope>NUCLEOTIDE SEQUENCE [LARGE SCALE GENOMIC DNA]</scope>
    <source>
        <strain evidence="2 3">NS21</strain>
    </source>
</reference>
<evidence type="ECO:0000313" key="2">
    <source>
        <dbReference type="EMBL" id="ARN20463.1"/>
    </source>
</evidence>
<dbReference type="PANTHER" id="PTHR35399:SF2">
    <property type="entry name" value="DUF839 DOMAIN-CONTAINING PROTEIN"/>
    <property type="match status" value="1"/>
</dbReference>
<evidence type="ECO:0000313" key="3">
    <source>
        <dbReference type="Proteomes" id="UP000193427"/>
    </source>
</evidence>
<dbReference type="KEGG" id="rgu:A4W93_11465"/>
<name>A0A1W6L8A5_9BURK</name>
<feature type="region of interest" description="Disordered" evidence="1">
    <location>
        <begin position="507"/>
        <end position="535"/>
    </location>
</feature>
<evidence type="ECO:0000256" key="1">
    <source>
        <dbReference type="SAM" id="MobiDB-lite"/>
    </source>
</evidence>
<dbReference type="RefSeq" id="WP_085750738.1">
    <property type="nucleotide sequence ID" value="NZ_BSPR01000023.1"/>
</dbReference>
<dbReference type="SUPFAM" id="SSF63829">
    <property type="entry name" value="Calcium-dependent phosphotriesterase"/>
    <property type="match status" value="1"/>
</dbReference>
<keyword evidence="3" id="KW-1185">Reference proteome</keyword>
<dbReference type="EMBL" id="CP015118">
    <property type="protein sequence ID" value="ARN20463.1"/>
    <property type="molecule type" value="Genomic_DNA"/>
</dbReference>